<keyword evidence="3" id="KW-1185">Reference proteome</keyword>
<evidence type="ECO:0000313" key="3">
    <source>
        <dbReference type="Proteomes" id="UP000770015"/>
    </source>
</evidence>
<accession>A0A9P9A721</accession>
<feature type="region of interest" description="Disordered" evidence="1">
    <location>
        <begin position="102"/>
        <end position="239"/>
    </location>
</feature>
<reference evidence="2" key="1">
    <citation type="journal article" date="2021" name="Nat. Commun.">
        <title>Genetic determinants of endophytism in the Arabidopsis root mycobiome.</title>
        <authorList>
            <person name="Mesny F."/>
            <person name="Miyauchi S."/>
            <person name="Thiergart T."/>
            <person name="Pickel B."/>
            <person name="Atanasova L."/>
            <person name="Karlsson M."/>
            <person name="Huettel B."/>
            <person name="Barry K.W."/>
            <person name="Haridas S."/>
            <person name="Chen C."/>
            <person name="Bauer D."/>
            <person name="Andreopoulos W."/>
            <person name="Pangilinan J."/>
            <person name="LaButti K."/>
            <person name="Riley R."/>
            <person name="Lipzen A."/>
            <person name="Clum A."/>
            <person name="Drula E."/>
            <person name="Henrissat B."/>
            <person name="Kohler A."/>
            <person name="Grigoriev I.V."/>
            <person name="Martin F.M."/>
            <person name="Hacquard S."/>
        </authorList>
    </citation>
    <scope>NUCLEOTIDE SEQUENCE</scope>
    <source>
        <strain evidence="2">MPI-SDFR-AT-0117</strain>
    </source>
</reference>
<gene>
    <name evidence="2" type="ORF">F5X68DRAFT_279527</name>
</gene>
<protein>
    <submittedName>
        <fullName evidence="2">Uncharacterized protein</fullName>
    </submittedName>
</protein>
<feature type="compositionally biased region" description="Acidic residues" evidence="1">
    <location>
        <begin position="198"/>
        <end position="209"/>
    </location>
</feature>
<feature type="compositionally biased region" description="Polar residues" evidence="1">
    <location>
        <begin position="114"/>
        <end position="126"/>
    </location>
</feature>
<evidence type="ECO:0000256" key="1">
    <source>
        <dbReference type="SAM" id="MobiDB-lite"/>
    </source>
</evidence>
<sequence>MCDAPEDPSQVRYTSKTTPWLLDELFVLVTGQKAGWYAGSKTRSAKFSLLDRVDRMETRLTHLENTSGVPPNPNTAPAPVPLPPLVSMLGFKDYFITASELDGTSSDSDKNDKVSTANTTPVEFSGTSAASKTTKATSISLGGTSQSPKPQPKSNLGGHKRPANAIDNSPTPAARPIKKVKIVEEPKAVFKPWNDTVIESDSEDSDDDEPSRATKTTSAKKPKKAAENQDQGAEDPGRP</sequence>
<comment type="caution">
    <text evidence="2">The sequence shown here is derived from an EMBL/GenBank/DDBJ whole genome shotgun (WGS) entry which is preliminary data.</text>
</comment>
<dbReference type="Proteomes" id="UP000770015">
    <property type="component" value="Unassembled WGS sequence"/>
</dbReference>
<dbReference type="OrthoDB" id="10656137at2759"/>
<proteinExistence type="predicted"/>
<evidence type="ECO:0000313" key="2">
    <source>
        <dbReference type="EMBL" id="KAH6665318.1"/>
    </source>
</evidence>
<feature type="compositionally biased region" description="Low complexity" evidence="1">
    <location>
        <begin position="127"/>
        <end position="138"/>
    </location>
</feature>
<dbReference type="EMBL" id="JAGSXJ010000038">
    <property type="protein sequence ID" value="KAH6665318.1"/>
    <property type="molecule type" value="Genomic_DNA"/>
</dbReference>
<feature type="compositionally biased region" description="Polar residues" evidence="1">
    <location>
        <begin position="139"/>
        <end position="154"/>
    </location>
</feature>
<name>A0A9P9A721_9PEZI</name>
<dbReference type="AlphaFoldDB" id="A0A9P9A721"/>
<organism evidence="2 3">
    <name type="scientific">Plectosphaerella plurivora</name>
    <dbReference type="NCBI Taxonomy" id="936078"/>
    <lineage>
        <taxon>Eukaryota</taxon>
        <taxon>Fungi</taxon>
        <taxon>Dikarya</taxon>
        <taxon>Ascomycota</taxon>
        <taxon>Pezizomycotina</taxon>
        <taxon>Sordariomycetes</taxon>
        <taxon>Hypocreomycetidae</taxon>
        <taxon>Glomerellales</taxon>
        <taxon>Plectosphaerellaceae</taxon>
        <taxon>Plectosphaerella</taxon>
    </lineage>
</organism>